<feature type="domain" description="CLASP N-terminal" evidence="2">
    <location>
        <begin position="48"/>
        <end position="220"/>
    </location>
</feature>
<dbReference type="Gene3D" id="1.25.10.10">
    <property type="entry name" value="Leucine-rich Repeat Variant"/>
    <property type="match status" value="1"/>
</dbReference>
<sequence length="964" mass="109322">MKKSKKEIQQLSEQFNNPLDLVEPTLIMNNGDAENYLSEIEAKLKNRGDWSARSEGIILALSCLKGGITNYSFIDYSSISSELASCVTDLRSALVRSGSLLIAASAQVLKEKYVTSIKAVIPALFKQLMHGTALISDSCHFALLEIVKNVQNSKTYHTFISKIQSKSGQHRLAIAEMICIVLEQWPNSIVNPLTENISSSLQILIDDASQNVRRSARRAMLLLKSKNSTEVSLVKKRAGKHTLTLSGQKRPVRAMAKSLQPNSSLTKASHIPKVPKVFSAAQQTKQPAMSTINKKKIRSFSPVKAGKKNSTKLNETDDNNSADQEGIKDKNTRSNSRNGNYSSNLSAKPNREKTNERQIDKQNGRSIEKSFEKSSEKKSDKKYNEKNNEKYCEKNSEKVKNRSFKPSERSLERQSKSIINSKNDRHPKKDEEVPEDEFEEQNSSNDSSGDEYSNNYSKSKSMNNRHNSNSSDKNKNRSSENEKQKNNVSINNRPRTPVKQMSNRPVKFVTPQPERNQKVRFVERKDDGPTIKDRDFVMTLPVVQPKSILKPAKFPSVIKEVVIDQYMPPKSMEDADNFQQCLEEIVDAEMFEKLNGIEDLLCASIISAAQFIPMIEEWESVLPTLFSEFPTDFKSDIHELIIAFRCDPWLISICCQDFGVQYLAELFSNLRGAQMKAYSFRFFCVLFSLEVHVNITDHLRLFLLKLLEQNKGSEDAKFIEAGLAPKPPGTKELCADLIESIKVCDLESLNIAEQLNEYLVKTPKHVSTAEKILQNELEAILEATQIQDEENLDAEEEIINENLLKQQKCLVYSVIKEIPAVSFTFLVEPMINLLCNDDQEFVEATKECLILLMDDRNTFSFVLELLASQANDNDEVSEQCTLNLLLSFFQVCSEQIAVDLLPETFNQLSPMLESCVTALRRIVVLIFVEFKCKIPNSFEQYSTLIPTKHQKLIELYTSRRKVRA</sequence>
<evidence type="ECO:0000256" key="1">
    <source>
        <dbReference type="SAM" id="MobiDB-lite"/>
    </source>
</evidence>
<organism evidence="3 4">
    <name type="scientific">Tritrichomonas foetus</name>
    <dbReference type="NCBI Taxonomy" id="1144522"/>
    <lineage>
        <taxon>Eukaryota</taxon>
        <taxon>Metamonada</taxon>
        <taxon>Parabasalia</taxon>
        <taxon>Tritrichomonadida</taxon>
        <taxon>Tritrichomonadidae</taxon>
        <taxon>Tritrichomonas</taxon>
    </lineage>
</organism>
<reference evidence="3" key="1">
    <citation type="submission" date="2016-10" db="EMBL/GenBank/DDBJ databases">
        <authorList>
            <person name="Benchimol M."/>
            <person name="Almeida L.G."/>
            <person name="Vasconcelos A.T."/>
            <person name="Perreira-Neves A."/>
            <person name="Rosa I.A."/>
            <person name="Tasca T."/>
            <person name="Bogo M.R."/>
            <person name="de Souza W."/>
        </authorList>
    </citation>
    <scope>NUCLEOTIDE SEQUENCE [LARGE SCALE GENOMIC DNA]</scope>
    <source>
        <strain evidence="3">K</strain>
    </source>
</reference>
<dbReference type="PANTHER" id="PTHR21567">
    <property type="entry name" value="CLASP"/>
    <property type="match status" value="1"/>
</dbReference>
<dbReference type="GO" id="GO:0005819">
    <property type="term" value="C:spindle"/>
    <property type="evidence" value="ECO:0007669"/>
    <property type="project" value="UniProtKB-ARBA"/>
</dbReference>
<feature type="compositionally biased region" description="Basic and acidic residues" evidence="1">
    <location>
        <begin position="349"/>
        <end position="415"/>
    </location>
</feature>
<evidence type="ECO:0000313" key="3">
    <source>
        <dbReference type="EMBL" id="OHT05930.1"/>
    </source>
</evidence>
<dbReference type="GO" id="GO:0000226">
    <property type="term" value="P:microtubule cytoskeleton organization"/>
    <property type="evidence" value="ECO:0007669"/>
    <property type="project" value="TreeGrafter"/>
</dbReference>
<feature type="compositionally biased region" description="Polar residues" evidence="1">
    <location>
        <begin position="441"/>
        <end position="451"/>
    </location>
</feature>
<dbReference type="RefSeq" id="XP_068359066.1">
    <property type="nucleotide sequence ID" value="XM_068504768.1"/>
</dbReference>
<dbReference type="Proteomes" id="UP000179807">
    <property type="component" value="Unassembled WGS sequence"/>
</dbReference>
<gene>
    <name evidence="3" type="ORF">TRFO_26139</name>
</gene>
<dbReference type="EMBL" id="MLAK01000741">
    <property type="protein sequence ID" value="OHT05930.1"/>
    <property type="molecule type" value="Genomic_DNA"/>
</dbReference>
<feature type="region of interest" description="Disordered" evidence="1">
    <location>
        <begin position="279"/>
        <end position="502"/>
    </location>
</feature>
<proteinExistence type="predicted"/>
<dbReference type="GeneID" id="94839472"/>
<dbReference type="InterPro" id="IPR024395">
    <property type="entry name" value="CLASP_N_dom"/>
</dbReference>
<comment type="caution">
    <text evidence="3">The sequence shown here is derived from an EMBL/GenBank/DDBJ whole genome shotgun (WGS) entry which is preliminary data.</text>
</comment>
<feature type="compositionally biased region" description="Basic and acidic residues" evidence="1">
    <location>
        <begin position="472"/>
        <end position="485"/>
    </location>
</feature>
<keyword evidence="4" id="KW-1185">Reference proteome</keyword>
<dbReference type="SUPFAM" id="SSF48371">
    <property type="entry name" value="ARM repeat"/>
    <property type="match status" value="1"/>
</dbReference>
<feature type="compositionally biased region" description="Polar residues" evidence="1">
    <location>
        <begin position="488"/>
        <end position="502"/>
    </location>
</feature>
<protein>
    <recommendedName>
        <fullName evidence="2">CLASP N-terminal domain-containing protein</fullName>
    </recommendedName>
</protein>
<dbReference type="AlphaFoldDB" id="A0A1J4K4N3"/>
<dbReference type="OrthoDB" id="46159at2759"/>
<dbReference type="PANTHER" id="PTHR21567:SF9">
    <property type="entry name" value="CLIP-ASSOCIATING PROTEIN"/>
    <property type="match status" value="1"/>
</dbReference>
<evidence type="ECO:0000259" key="2">
    <source>
        <dbReference type="Pfam" id="PF12348"/>
    </source>
</evidence>
<dbReference type="GO" id="GO:0000278">
    <property type="term" value="P:mitotic cell cycle"/>
    <property type="evidence" value="ECO:0007669"/>
    <property type="project" value="UniProtKB-ARBA"/>
</dbReference>
<dbReference type="GO" id="GO:0008017">
    <property type="term" value="F:microtubule binding"/>
    <property type="evidence" value="ECO:0007669"/>
    <property type="project" value="TreeGrafter"/>
</dbReference>
<feature type="compositionally biased region" description="Low complexity" evidence="1">
    <location>
        <begin position="333"/>
        <end position="346"/>
    </location>
</feature>
<dbReference type="InterPro" id="IPR016024">
    <property type="entry name" value="ARM-type_fold"/>
</dbReference>
<feature type="compositionally biased region" description="Polar residues" evidence="1">
    <location>
        <begin position="280"/>
        <end position="292"/>
    </location>
</feature>
<evidence type="ECO:0000313" key="4">
    <source>
        <dbReference type="Proteomes" id="UP000179807"/>
    </source>
</evidence>
<feature type="compositionally biased region" description="Basic and acidic residues" evidence="1">
    <location>
        <begin position="422"/>
        <end position="431"/>
    </location>
</feature>
<dbReference type="GO" id="GO:0005881">
    <property type="term" value="C:cytoplasmic microtubule"/>
    <property type="evidence" value="ECO:0007669"/>
    <property type="project" value="TreeGrafter"/>
</dbReference>
<name>A0A1J4K4N3_9EUKA</name>
<feature type="compositionally biased region" description="Low complexity" evidence="1">
    <location>
        <begin position="452"/>
        <end position="471"/>
    </location>
</feature>
<dbReference type="VEuPathDB" id="TrichDB:TRFO_26139"/>
<dbReference type="Pfam" id="PF12348">
    <property type="entry name" value="CLASP_N"/>
    <property type="match status" value="1"/>
</dbReference>
<dbReference type="InterPro" id="IPR011989">
    <property type="entry name" value="ARM-like"/>
</dbReference>
<accession>A0A1J4K4N3</accession>